<dbReference type="OrthoDB" id="167117at2759"/>
<reference evidence="4" key="1">
    <citation type="submission" date="2017-03" db="EMBL/GenBank/DDBJ databases">
        <title>Phytopthora megakarya and P. palmivora, two closely related causual agents of cacao black pod achieved similar genome size and gene model numbers by different mechanisms.</title>
        <authorList>
            <person name="Ali S."/>
            <person name="Shao J."/>
            <person name="Larry D.J."/>
            <person name="Kronmiller B."/>
            <person name="Shen D."/>
            <person name="Strem M.D."/>
            <person name="Melnick R.L."/>
            <person name="Guiltinan M.J."/>
            <person name="Tyler B.M."/>
            <person name="Meinhardt L.W."/>
            <person name="Bailey B.A."/>
        </authorList>
    </citation>
    <scope>NUCLEOTIDE SEQUENCE [LARGE SCALE GENOMIC DNA]</scope>
    <source>
        <strain evidence="4">zdho120</strain>
    </source>
</reference>
<dbReference type="AlphaFoldDB" id="A0A225VE81"/>
<dbReference type="EMBL" id="NBNE01005382">
    <property type="protein sequence ID" value="OWZ03675.1"/>
    <property type="molecule type" value="Genomic_DNA"/>
</dbReference>
<evidence type="ECO:0000313" key="4">
    <source>
        <dbReference type="Proteomes" id="UP000198211"/>
    </source>
</evidence>
<feature type="compositionally biased region" description="Acidic residues" evidence="1">
    <location>
        <begin position="179"/>
        <end position="190"/>
    </location>
</feature>
<organism evidence="3 4">
    <name type="scientific">Phytophthora megakarya</name>
    <dbReference type="NCBI Taxonomy" id="4795"/>
    <lineage>
        <taxon>Eukaryota</taxon>
        <taxon>Sar</taxon>
        <taxon>Stramenopiles</taxon>
        <taxon>Oomycota</taxon>
        <taxon>Peronosporomycetes</taxon>
        <taxon>Peronosporales</taxon>
        <taxon>Peronosporaceae</taxon>
        <taxon>Phytophthora</taxon>
    </lineage>
</organism>
<evidence type="ECO:0000259" key="2">
    <source>
        <dbReference type="Pfam" id="PF03184"/>
    </source>
</evidence>
<comment type="caution">
    <text evidence="3">The sequence shown here is derived from an EMBL/GenBank/DDBJ whole genome shotgun (WGS) entry which is preliminary data.</text>
</comment>
<feature type="domain" description="DDE-1" evidence="2">
    <location>
        <begin position="27"/>
        <end position="144"/>
    </location>
</feature>
<gene>
    <name evidence="3" type="ORF">PHMEG_00024548</name>
</gene>
<evidence type="ECO:0000256" key="1">
    <source>
        <dbReference type="SAM" id="MobiDB-lite"/>
    </source>
</evidence>
<dbReference type="STRING" id="4795.A0A225VE81"/>
<accession>A0A225VE81</accession>
<dbReference type="Pfam" id="PF03184">
    <property type="entry name" value="DDE_1"/>
    <property type="match status" value="1"/>
</dbReference>
<dbReference type="InterPro" id="IPR004875">
    <property type="entry name" value="DDE_SF_endonuclease_dom"/>
</dbReference>
<evidence type="ECO:0000313" key="3">
    <source>
        <dbReference type="EMBL" id="OWZ03675.1"/>
    </source>
</evidence>
<protein>
    <recommendedName>
        <fullName evidence="2">DDE-1 domain-containing protein</fullName>
    </recommendedName>
</protein>
<proteinExistence type="predicted"/>
<name>A0A225VE81_9STRA</name>
<feature type="region of interest" description="Disordered" evidence="1">
    <location>
        <begin position="179"/>
        <end position="200"/>
    </location>
</feature>
<dbReference type="GO" id="GO:0003676">
    <property type="term" value="F:nucleic acid binding"/>
    <property type="evidence" value="ECO:0007669"/>
    <property type="project" value="InterPro"/>
</dbReference>
<keyword evidence="4" id="KW-1185">Reference proteome</keyword>
<dbReference type="Proteomes" id="UP000198211">
    <property type="component" value="Unassembled WGS sequence"/>
</dbReference>
<sequence length="200" mass="22934">MHFAMGLGNQRGVKSRSFNKSTLIYGNKTAWWNTDLLSKNLLEFHFAKRENPDEKIILLWDDFSAHWTPEVTKYAASLNVLLLKVPPKYTYVCQPADITWNKPFKDLLRALWIKQLTVQLTAYKIDWITSSWFSLSTPTITSGFSRVGLLMDTRVVTADEAIEVDTENIIQLLERCNQTEEEVDSDDDIGSEASYSDSED</sequence>